<accession>A0A679IE87</accession>
<proteinExistence type="predicted"/>
<reference evidence="1 2" key="1">
    <citation type="submission" date="2020-02" db="EMBL/GenBank/DDBJ databases">
        <title>Characterization of vanA genotype vancomycin-resistant Enterococcus saigonensis VE80.</title>
        <authorList>
            <person name="Harada T."/>
            <person name="Motooka D."/>
            <person name="Nakamura S."/>
            <person name="Yamamoto Y."/>
            <person name="Kawahara R."/>
            <person name="Kawatsu K."/>
        </authorList>
    </citation>
    <scope>NUCLEOTIDE SEQUENCE [LARGE SCALE GENOMIC DNA]</scope>
    <source>
        <strain evidence="1 2">VE80</strain>
    </source>
</reference>
<protein>
    <recommendedName>
        <fullName evidence="3">Phage gp6-like head-tail connector protein</fullName>
    </recommendedName>
</protein>
<name>A0A679IE87_9ENTE</name>
<keyword evidence="2" id="KW-1185">Reference proteome</keyword>
<dbReference type="EMBL" id="AP022822">
    <property type="protein sequence ID" value="BCA86649.1"/>
    <property type="molecule type" value="Genomic_DNA"/>
</dbReference>
<dbReference type="AlphaFoldDB" id="A0A679IE87"/>
<dbReference type="RefSeq" id="WP_173103768.1">
    <property type="nucleotide sequence ID" value="NZ_AP022822.1"/>
</dbReference>
<organism evidence="1 2">
    <name type="scientific">Enterococcus saigonensis</name>
    <dbReference type="NCBI Taxonomy" id="1805431"/>
    <lineage>
        <taxon>Bacteria</taxon>
        <taxon>Bacillati</taxon>
        <taxon>Bacillota</taxon>
        <taxon>Bacilli</taxon>
        <taxon>Lactobacillales</taxon>
        <taxon>Enterococcaceae</taxon>
        <taxon>Enterococcus</taxon>
    </lineage>
</organism>
<sequence length="92" mass="10807">MDEDLLKEFKARMKIYHSSEDDNLKMILAASKEEIHTLVGSFDPKEYPRGKELIFERGRYAYNDQLEYFYPNFQESILNISFDLMAGDDVGD</sequence>
<dbReference type="Proteomes" id="UP000502998">
    <property type="component" value="Chromosome"/>
</dbReference>
<dbReference type="Pfam" id="PF05135">
    <property type="entry name" value="Phage_connect_1"/>
    <property type="match status" value="1"/>
</dbReference>
<dbReference type="KEGG" id="esg:EsVE80_21720"/>
<evidence type="ECO:0000313" key="1">
    <source>
        <dbReference type="EMBL" id="BCA86649.1"/>
    </source>
</evidence>
<gene>
    <name evidence="1" type="ORF">EsVE80_21720</name>
</gene>
<evidence type="ECO:0008006" key="3">
    <source>
        <dbReference type="Google" id="ProtNLM"/>
    </source>
</evidence>
<dbReference type="InterPro" id="IPR021146">
    <property type="entry name" value="Phage_gp6-like_head-tail"/>
</dbReference>
<evidence type="ECO:0000313" key="2">
    <source>
        <dbReference type="Proteomes" id="UP000502998"/>
    </source>
</evidence>